<evidence type="ECO:0000256" key="3">
    <source>
        <dbReference type="ARBA" id="ARBA00022737"/>
    </source>
</evidence>
<evidence type="ECO:0000256" key="7">
    <source>
        <dbReference type="SAM" id="MobiDB-lite"/>
    </source>
</evidence>
<evidence type="ECO:0000256" key="1">
    <source>
        <dbReference type="ARBA" id="ARBA00004906"/>
    </source>
</evidence>
<keyword evidence="2 6" id="KW-0853">WD repeat</keyword>
<feature type="compositionally biased region" description="Acidic residues" evidence="7">
    <location>
        <begin position="41"/>
        <end position="52"/>
    </location>
</feature>
<dbReference type="Gene3D" id="2.130.10.10">
    <property type="entry name" value="YVTN repeat-like/Quinoprotein amine dehydrogenase"/>
    <property type="match status" value="2"/>
</dbReference>
<dbReference type="SUPFAM" id="SSF50978">
    <property type="entry name" value="WD40 repeat-like"/>
    <property type="match status" value="1"/>
</dbReference>
<dbReference type="AlphaFoldDB" id="A0A5B0MB05"/>
<dbReference type="PROSITE" id="PS50294">
    <property type="entry name" value="WD_REPEATS_REGION"/>
    <property type="match status" value="1"/>
</dbReference>
<protein>
    <submittedName>
        <fullName evidence="8">Uncharacterized protein</fullName>
    </submittedName>
</protein>
<keyword evidence="9" id="KW-1185">Reference proteome</keyword>
<dbReference type="Proteomes" id="UP000324748">
    <property type="component" value="Unassembled WGS sequence"/>
</dbReference>
<evidence type="ECO:0000313" key="8">
    <source>
        <dbReference type="EMBL" id="KAA1073446.1"/>
    </source>
</evidence>
<dbReference type="PANTHER" id="PTHR22852:SF0">
    <property type="entry name" value="DENTICLELESS PROTEIN HOMOLOG"/>
    <property type="match status" value="1"/>
</dbReference>
<comment type="caution">
    <text evidence="8">The sequence shown here is derived from an EMBL/GenBank/DDBJ whole genome shotgun (WGS) entry which is preliminary data.</text>
</comment>
<dbReference type="EMBL" id="VSWC01000158">
    <property type="protein sequence ID" value="KAA1073446.1"/>
    <property type="molecule type" value="Genomic_DNA"/>
</dbReference>
<dbReference type="Pfam" id="PF00400">
    <property type="entry name" value="WD40"/>
    <property type="match status" value="2"/>
</dbReference>
<dbReference type="GO" id="GO:0030674">
    <property type="term" value="F:protein-macromolecule adaptor activity"/>
    <property type="evidence" value="ECO:0007669"/>
    <property type="project" value="TreeGrafter"/>
</dbReference>
<sequence>MSYLWSDLSHDNPPSSPVPGPSTSNNRRRLKEQDDIHEDKPEGEDIDDDNYQENENNPLGAYPTPPVSEQEPFVLPRKTSRPRNRLRTGSSSVRTFPRTYRQATLSECLNRCASSPLGGRSTELESFDDFNHSNDLPEHQSNQRPTLAPLLFDKDRRLAKRVKVVDTSLDETPSVLLPPFELDQRPTSDFGCPEPSPSLDRPFRTNRSRIIQPARDLLDFELAYKRSDVEPRRMKRMESLRSDPETQTIKMWNPEYENGHEFPFSLCFNHAAKAGDSGRPPAPGELMAAASALGTISLFNPSLRGSIEDLMPIATFQALQNGIFALSFSPSDLMLATGSGAQVSEIFDVETGTVLSRLQDHMGTVKTVEFSSFNENIVVTGSRDGSIKIWDLRITGAQNTDDGSHFHPAVITIRNAHDEKYAGRKRRKGVHIPSVSSVLWSRIADHQLFSAGSANGVVKLWDVRKKTPFASKAHPLPLDQSVEQSNHAFPEEDYEHALGFDNPQRPHGISSLVASSDGARLYSLGTDSTIRTHDGLHLSRPPHSQLSSFKHPNMIATSLYLKLCLSSDDRYLGCSSSTGEIFIWDTRPTSGHAVLADQEEELDPPGLEIFRDGHGSRISNRPSEPVLLPGHTKEVCGLDFWRQGLGSCSDDSSIRIWSYSDANLPFASDY</sequence>
<dbReference type="InterPro" id="IPR020472">
    <property type="entry name" value="WD40_PAC1"/>
</dbReference>
<keyword evidence="4" id="KW-0833">Ubl conjugation pathway</keyword>
<dbReference type="GO" id="GO:0005634">
    <property type="term" value="C:nucleus"/>
    <property type="evidence" value="ECO:0007669"/>
    <property type="project" value="TreeGrafter"/>
</dbReference>
<feature type="region of interest" description="Disordered" evidence="7">
    <location>
        <begin position="177"/>
        <end position="203"/>
    </location>
</feature>
<evidence type="ECO:0000256" key="4">
    <source>
        <dbReference type="ARBA" id="ARBA00022786"/>
    </source>
</evidence>
<dbReference type="PROSITE" id="PS50082">
    <property type="entry name" value="WD_REPEATS_2"/>
    <property type="match status" value="1"/>
</dbReference>
<evidence type="ECO:0000313" key="9">
    <source>
        <dbReference type="Proteomes" id="UP000324748"/>
    </source>
</evidence>
<keyword evidence="3" id="KW-0677">Repeat</keyword>
<evidence type="ECO:0000256" key="5">
    <source>
        <dbReference type="ARBA" id="ARBA00038344"/>
    </source>
</evidence>
<evidence type="ECO:0000256" key="6">
    <source>
        <dbReference type="PROSITE-ProRule" id="PRU00221"/>
    </source>
</evidence>
<dbReference type="InterPro" id="IPR051865">
    <property type="entry name" value="WD-repeat_CDT2_adapter"/>
</dbReference>
<dbReference type="PRINTS" id="PR00320">
    <property type="entry name" value="GPROTEINBRPT"/>
</dbReference>
<dbReference type="InterPro" id="IPR015943">
    <property type="entry name" value="WD40/YVTN_repeat-like_dom_sf"/>
</dbReference>
<comment type="pathway">
    <text evidence="1">Protein modification; protein ubiquitination.</text>
</comment>
<accession>A0A5B0MB05</accession>
<name>A0A5B0MB05_PUCGR</name>
<dbReference type="InterPro" id="IPR036322">
    <property type="entry name" value="WD40_repeat_dom_sf"/>
</dbReference>
<dbReference type="InterPro" id="IPR019775">
    <property type="entry name" value="WD40_repeat_CS"/>
</dbReference>
<dbReference type="PANTHER" id="PTHR22852">
    <property type="entry name" value="LETHAL 2 DENTICLELESS PROTEIN RETINOIC ACID-REGULATED NUCLEAR MATRIX-ASSOCIATED PROTEIN"/>
    <property type="match status" value="1"/>
</dbReference>
<gene>
    <name evidence="8" type="ORF">PGT21_012501</name>
</gene>
<comment type="similarity">
    <text evidence="5">Belongs to the WD repeat cdt2 family.</text>
</comment>
<dbReference type="PROSITE" id="PS00678">
    <property type="entry name" value="WD_REPEATS_1"/>
    <property type="match status" value="1"/>
</dbReference>
<dbReference type="OrthoDB" id="2096344at2759"/>
<dbReference type="InterPro" id="IPR001680">
    <property type="entry name" value="WD40_rpt"/>
</dbReference>
<evidence type="ECO:0000256" key="2">
    <source>
        <dbReference type="ARBA" id="ARBA00022574"/>
    </source>
</evidence>
<feature type="compositionally biased region" description="Basic and acidic residues" evidence="7">
    <location>
        <begin position="31"/>
        <end position="40"/>
    </location>
</feature>
<feature type="region of interest" description="Disordered" evidence="7">
    <location>
        <begin position="1"/>
        <end position="92"/>
    </location>
</feature>
<feature type="repeat" description="WD" evidence="6">
    <location>
        <begin position="358"/>
        <end position="393"/>
    </location>
</feature>
<organism evidence="8 9">
    <name type="scientific">Puccinia graminis f. sp. tritici</name>
    <dbReference type="NCBI Taxonomy" id="56615"/>
    <lineage>
        <taxon>Eukaryota</taxon>
        <taxon>Fungi</taxon>
        <taxon>Dikarya</taxon>
        <taxon>Basidiomycota</taxon>
        <taxon>Pucciniomycotina</taxon>
        <taxon>Pucciniomycetes</taxon>
        <taxon>Pucciniales</taxon>
        <taxon>Pucciniaceae</taxon>
        <taxon>Puccinia</taxon>
    </lineage>
</organism>
<dbReference type="GO" id="GO:0043161">
    <property type="term" value="P:proteasome-mediated ubiquitin-dependent protein catabolic process"/>
    <property type="evidence" value="ECO:0007669"/>
    <property type="project" value="TreeGrafter"/>
</dbReference>
<proteinExistence type="inferred from homology"/>
<reference evidence="8 9" key="1">
    <citation type="submission" date="2019-05" db="EMBL/GenBank/DDBJ databases">
        <title>Emergence of the Ug99 lineage of the wheat stem rust pathogen through somatic hybridization.</title>
        <authorList>
            <person name="Li F."/>
            <person name="Upadhyaya N.M."/>
            <person name="Sperschneider J."/>
            <person name="Matny O."/>
            <person name="Nguyen-Phuc H."/>
            <person name="Mago R."/>
            <person name="Raley C."/>
            <person name="Miller M.E."/>
            <person name="Silverstein K.A.T."/>
            <person name="Henningsen E."/>
            <person name="Hirsch C.D."/>
            <person name="Visser B."/>
            <person name="Pretorius Z.A."/>
            <person name="Steffenson B.J."/>
            <person name="Schwessinger B."/>
            <person name="Dodds P.N."/>
            <person name="Figueroa M."/>
        </authorList>
    </citation>
    <scope>NUCLEOTIDE SEQUENCE [LARGE SCALE GENOMIC DNA]</scope>
    <source>
        <strain evidence="8">21-0</strain>
    </source>
</reference>
<dbReference type="SMART" id="SM00320">
    <property type="entry name" value="WD40"/>
    <property type="match status" value="7"/>
</dbReference>